<evidence type="ECO:0008006" key="4">
    <source>
        <dbReference type="Google" id="ProtNLM"/>
    </source>
</evidence>
<dbReference type="InterPro" id="IPR010870">
    <property type="entry name" value="Porin_O/P"/>
</dbReference>
<protein>
    <recommendedName>
        <fullName evidence="4">Porin</fullName>
    </recommendedName>
</protein>
<dbReference type="InterPro" id="IPR023614">
    <property type="entry name" value="Porin_dom_sf"/>
</dbReference>
<keyword evidence="3" id="KW-1185">Reference proteome</keyword>
<evidence type="ECO:0000256" key="1">
    <source>
        <dbReference type="SAM" id="SignalP"/>
    </source>
</evidence>
<evidence type="ECO:0000313" key="2">
    <source>
        <dbReference type="EMBL" id="TFU02842.1"/>
    </source>
</evidence>
<dbReference type="EMBL" id="SIHO01000002">
    <property type="protein sequence ID" value="TFU02842.1"/>
    <property type="molecule type" value="Genomic_DNA"/>
</dbReference>
<sequence>MKLNNMTAVLLAATMLGGVATPALAASKKSSDSELRAVVERQQKQIDALTAQIQAMQANAAPVVGALAGGVAADATAAEENASNIEFMQATIEAQQAQLDALKKTTATNAPNWKGAPELKSGTGFTWKPNGVIQLDAGYVSNPDNRVPTTNLGWNSLFRRLLFGVEGTVPGGFKYKMQFNFAGGAVGFEDVLFAYEPEGSHLSAELGYFYAYNGMENQTSNRFLSVMERAQYTEAFNEDRRIGVGGKYQNPTFLAQVGLFNGTSINNNGDNTAWQLSARGVWYPKFGTTQLHVGGSYQNRTNQKSALNGAYSARPFTRLTTVRFIGAGVEPSPLPANPPGLSGSLNGSIASFGDQILGYEFAAIHGPLSFKSEGQYLMVDAIQPGDVLSGGEATQGFRTLKDPNFFTVFGEVGYWFTGETLGYKNGKFDRTKIIKPFDQGGWGGIQAVARVDYLNMNYYVGGATGSNNGAVVNGTLNGGSQLGALFAVNWWPTDYVRFSAQYTHAKIQGGPLAAIVDPTVVGSPPVYDRNYGVNVFALRGQVDF</sequence>
<organism evidence="2 3">
    <name type="scientific">Glacieibacterium arshaanense</name>
    <dbReference type="NCBI Taxonomy" id="2511025"/>
    <lineage>
        <taxon>Bacteria</taxon>
        <taxon>Pseudomonadati</taxon>
        <taxon>Pseudomonadota</taxon>
        <taxon>Alphaproteobacteria</taxon>
        <taxon>Sphingomonadales</taxon>
        <taxon>Sphingosinicellaceae</taxon>
        <taxon>Glacieibacterium</taxon>
    </lineage>
</organism>
<reference evidence="2 3" key="1">
    <citation type="submission" date="2019-02" db="EMBL/GenBank/DDBJ databases">
        <title>Polymorphobacter sp. isolated from the lake at the Tibet of China.</title>
        <authorList>
            <person name="Li A."/>
        </authorList>
    </citation>
    <scope>NUCLEOTIDE SEQUENCE [LARGE SCALE GENOMIC DNA]</scope>
    <source>
        <strain evidence="2 3">DJ1R-1</strain>
    </source>
</reference>
<name>A0A4Y9ELH1_9SPHN</name>
<gene>
    <name evidence="2" type="ORF">EUV02_06370</name>
</gene>
<dbReference type="AlphaFoldDB" id="A0A4Y9ELH1"/>
<dbReference type="RefSeq" id="WP_135245436.1">
    <property type="nucleotide sequence ID" value="NZ_SIHO01000002.1"/>
</dbReference>
<feature type="signal peptide" evidence="1">
    <location>
        <begin position="1"/>
        <end position="25"/>
    </location>
</feature>
<keyword evidence="1" id="KW-0732">Signal</keyword>
<evidence type="ECO:0000313" key="3">
    <source>
        <dbReference type="Proteomes" id="UP000297737"/>
    </source>
</evidence>
<comment type="caution">
    <text evidence="2">The sequence shown here is derived from an EMBL/GenBank/DDBJ whole genome shotgun (WGS) entry which is preliminary data.</text>
</comment>
<dbReference type="OrthoDB" id="9807854at2"/>
<dbReference type="Gene3D" id="2.40.160.10">
    <property type="entry name" value="Porin"/>
    <property type="match status" value="1"/>
</dbReference>
<accession>A0A4Y9ELH1</accession>
<dbReference type="Proteomes" id="UP000297737">
    <property type="component" value="Unassembled WGS sequence"/>
</dbReference>
<feature type="chain" id="PRO_5021269276" description="Porin" evidence="1">
    <location>
        <begin position="26"/>
        <end position="544"/>
    </location>
</feature>
<dbReference type="Pfam" id="PF07396">
    <property type="entry name" value="Porin_O_P"/>
    <property type="match status" value="1"/>
</dbReference>
<proteinExistence type="predicted"/>